<gene>
    <name evidence="1" type="ORF">H4Rhizo45414_000004</name>
</gene>
<accession>A0A514D8P7</accession>
<reference evidence="1" key="1">
    <citation type="submission" date="2019-05" db="EMBL/GenBank/DDBJ databases">
        <title>Metatranscriptomic reconstruction reveals RNA viruses with the potential to shape carbon cycling in soil.</title>
        <authorList>
            <person name="Starr E.P."/>
            <person name="Nuccio E."/>
            <person name="Pett-Ridge J."/>
            <person name="Banfield J.F."/>
            <person name="Firestone M.K."/>
        </authorList>
    </citation>
    <scope>NUCLEOTIDE SEQUENCE</scope>
    <source>
        <strain evidence="1">H4_Rhizo_45_scaffold_414</strain>
    </source>
</reference>
<protein>
    <submittedName>
        <fullName evidence="1">Uncharacterized protein</fullName>
    </submittedName>
</protein>
<evidence type="ECO:0000313" key="1">
    <source>
        <dbReference type="EMBL" id="QDH89967.1"/>
    </source>
</evidence>
<sequence>MVSHGSPLVRALAFLIDKVSPHQALNLSKEEARGLAVGFNLRLDSSEMGLSLFEEDILDAASYIIL</sequence>
<name>A0A514D8P7_9VIRU</name>
<proteinExistence type="predicted"/>
<dbReference type="EMBL" id="MN035149">
    <property type="protein sequence ID" value="QDH89967.1"/>
    <property type="molecule type" value="Genomic_RNA"/>
</dbReference>
<organism evidence="1">
    <name type="scientific">Leviviridae sp</name>
    <dbReference type="NCBI Taxonomy" id="2027243"/>
    <lineage>
        <taxon>Viruses</taxon>
        <taxon>Riboviria</taxon>
        <taxon>Orthornavirae</taxon>
        <taxon>Lenarviricota</taxon>
        <taxon>Leviviricetes</taxon>
        <taxon>Norzivirales</taxon>
        <taxon>Fiersviridae</taxon>
    </lineage>
</organism>